<feature type="transmembrane region" description="Helical" evidence="2">
    <location>
        <begin position="100"/>
        <end position="122"/>
    </location>
</feature>
<dbReference type="Proteomes" id="UP000198867">
    <property type="component" value="Unassembled WGS sequence"/>
</dbReference>
<dbReference type="RefSeq" id="WP_090711274.1">
    <property type="nucleotide sequence ID" value="NZ_FOVM01000006.1"/>
</dbReference>
<sequence>MSTSDHSDSDARTRAYNAGGPEAHGSVPAEPQASYREEVTERQKERFGGMKFGSAFFGWLAATGMVVLLTALAAGIGAAISGGVEEAVDQTVSTPFGSVIVYSILLVVILFVAYYCGGYVAGRMARFNGAKQGLAVWLWAILIAIVAAILGLIFGNNVLSEMNTFPRIPTSAEELTTAGIITAILGIAASLGGAIVGGMAGMRFHRRVDRAGLGR</sequence>
<keyword evidence="2" id="KW-0812">Transmembrane</keyword>
<reference evidence="4" key="1">
    <citation type="submission" date="2016-10" db="EMBL/GenBank/DDBJ databases">
        <authorList>
            <person name="Varghese N."/>
            <person name="Submissions S."/>
        </authorList>
    </citation>
    <scope>NUCLEOTIDE SEQUENCE [LARGE SCALE GENOMIC DNA]</scope>
    <source>
        <strain evidence="4">CGMCC 1.11101</strain>
    </source>
</reference>
<feature type="transmembrane region" description="Helical" evidence="2">
    <location>
        <begin position="56"/>
        <end position="80"/>
    </location>
</feature>
<dbReference type="EMBL" id="FOVM01000006">
    <property type="protein sequence ID" value="SFN80917.1"/>
    <property type="molecule type" value="Genomic_DNA"/>
</dbReference>
<feature type="transmembrane region" description="Helical" evidence="2">
    <location>
        <begin position="175"/>
        <end position="200"/>
    </location>
</feature>
<feature type="compositionally biased region" description="Basic and acidic residues" evidence="1">
    <location>
        <begin position="1"/>
        <end position="13"/>
    </location>
</feature>
<keyword evidence="2" id="KW-0472">Membrane</keyword>
<evidence type="ECO:0000313" key="4">
    <source>
        <dbReference type="Proteomes" id="UP000198867"/>
    </source>
</evidence>
<organism evidence="3 4">
    <name type="scientific">Mycetocola miduiensis</name>
    <dbReference type="NCBI Taxonomy" id="995034"/>
    <lineage>
        <taxon>Bacteria</taxon>
        <taxon>Bacillati</taxon>
        <taxon>Actinomycetota</taxon>
        <taxon>Actinomycetes</taxon>
        <taxon>Micrococcales</taxon>
        <taxon>Microbacteriaceae</taxon>
        <taxon>Mycetocola</taxon>
    </lineage>
</organism>
<evidence type="ECO:0000256" key="1">
    <source>
        <dbReference type="SAM" id="MobiDB-lite"/>
    </source>
</evidence>
<proteinExistence type="predicted"/>
<keyword evidence="4" id="KW-1185">Reference proteome</keyword>
<dbReference type="STRING" id="995034.SAMN05216219_2149"/>
<gene>
    <name evidence="3" type="ORF">SAMN05216219_2149</name>
</gene>
<evidence type="ECO:0000256" key="2">
    <source>
        <dbReference type="SAM" id="Phobius"/>
    </source>
</evidence>
<dbReference type="OrthoDB" id="5244723at2"/>
<keyword evidence="2" id="KW-1133">Transmembrane helix</keyword>
<protein>
    <submittedName>
        <fullName evidence="3">Uncharacterized protein</fullName>
    </submittedName>
</protein>
<evidence type="ECO:0000313" key="3">
    <source>
        <dbReference type="EMBL" id="SFN80917.1"/>
    </source>
</evidence>
<dbReference type="AlphaFoldDB" id="A0A1I5C1X1"/>
<feature type="transmembrane region" description="Helical" evidence="2">
    <location>
        <begin position="134"/>
        <end position="155"/>
    </location>
</feature>
<feature type="region of interest" description="Disordered" evidence="1">
    <location>
        <begin position="1"/>
        <end position="40"/>
    </location>
</feature>
<accession>A0A1I5C1X1</accession>
<name>A0A1I5C1X1_9MICO</name>